<feature type="region of interest" description="Disordered" evidence="1">
    <location>
        <begin position="189"/>
        <end position="221"/>
    </location>
</feature>
<feature type="region of interest" description="Disordered" evidence="1">
    <location>
        <begin position="1"/>
        <end position="52"/>
    </location>
</feature>
<proteinExistence type="predicted"/>
<reference evidence="3" key="1">
    <citation type="journal article" date="2023" name="Commun. Biol.">
        <title>Genome analysis of Parmales, the sister group of diatoms, reveals the evolutionary specialization of diatoms from phago-mixotrophs to photoautotrophs.</title>
        <authorList>
            <person name="Ban H."/>
            <person name="Sato S."/>
            <person name="Yoshikawa S."/>
            <person name="Yamada K."/>
            <person name="Nakamura Y."/>
            <person name="Ichinomiya M."/>
            <person name="Sato N."/>
            <person name="Blanc-Mathieu R."/>
            <person name="Endo H."/>
            <person name="Kuwata A."/>
            <person name="Ogata H."/>
        </authorList>
    </citation>
    <scope>NUCLEOTIDE SEQUENCE [LARGE SCALE GENOMIC DNA]</scope>
    <source>
        <strain evidence="3">NIES 3700</strain>
    </source>
</reference>
<evidence type="ECO:0000313" key="3">
    <source>
        <dbReference type="Proteomes" id="UP001165122"/>
    </source>
</evidence>
<feature type="compositionally biased region" description="Low complexity" evidence="1">
    <location>
        <begin position="31"/>
        <end position="45"/>
    </location>
</feature>
<organism evidence="2 3">
    <name type="scientific">Triparma laevis f. longispina</name>
    <dbReference type="NCBI Taxonomy" id="1714387"/>
    <lineage>
        <taxon>Eukaryota</taxon>
        <taxon>Sar</taxon>
        <taxon>Stramenopiles</taxon>
        <taxon>Ochrophyta</taxon>
        <taxon>Bolidophyceae</taxon>
        <taxon>Parmales</taxon>
        <taxon>Triparmaceae</taxon>
        <taxon>Triparma</taxon>
    </lineage>
</organism>
<evidence type="ECO:0000256" key="1">
    <source>
        <dbReference type="SAM" id="MobiDB-lite"/>
    </source>
</evidence>
<evidence type="ECO:0000313" key="2">
    <source>
        <dbReference type="EMBL" id="GMH71136.1"/>
    </source>
</evidence>
<feature type="compositionally biased region" description="Low complexity" evidence="1">
    <location>
        <begin position="128"/>
        <end position="141"/>
    </location>
</feature>
<gene>
    <name evidence="2" type="ORF">TrLO_g13271</name>
</gene>
<dbReference type="Proteomes" id="UP001165122">
    <property type="component" value="Unassembled WGS sequence"/>
</dbReference>
<feature type="compositionally biased region" description="Basic and acidic residues" evidence="1">
    <location>
        <begin position="189"/>
        <end position="203"/>
    </location>
</feature>
<protein>
    <submittedName>
        <fullName evidence="2">Uncharacterized protein</fullName>
    </submittedName>
</protein>
<feature type="region of interest" description="Disordered" evidence="1">
    <location>
        <begin position="122"/>
        <end position="151"/>
    </location>
</feature>
<keyword evidence="3" id="KW-1185">Reference proteome</keyword>
<sequence length="221" mass="24100">MPPKVSKVASAPPLPPGVHLNLHPPSPEPAAPSLSTTEPSTTTAPLQPPSKDHLNELLTLSLDLLSASRSSLSLSQISTSSSYNQMAHAVLVKLGKWVDTAYVIRDESVEVEEDVEVEEEKMKAAASTETTTITTTTTTKTLPPTSSQNPDPIVSAIAGLPTTQETSQEYLEMMEFLKEKKEEFIRMRKEREKEKKKGKRELNVSKALGVGKGSPRKKGRK</sequence>
<name>A0A9W7AE95_9STRA</name>
<accession>A0A9W7AE95</accession>
<dbReference type="EMBL" id="BRXW01000634">
    <property type="protein sequence ID" value="GMH71136.1"/>
    <property type="molecule type" value="Genomic_DNA"/>
</dbReference>
<dbReference type="AlphaFoldDB" id="A0A9W7AE95"/>
<comment type="caution">
    <text evidence="2">The sequence shown here is derived from an EMBL/GenBank/DDBJ whole genome shotgun (WGS) entry which is preliminary data.</text>
</comment>